<dbReference type="PANTHER" id="PTHR30518">
    <property type="entry name" value="ENDOLYTIC MUREIN TRANSGLYCOSYLASE"/>
    <property type="match status" value="1"/>
</dbReference>
<comment type="similarity">
    <text evidence="7">Belongs to the transglycosylase MltG family.</text>
</comment>
<keyword evidence="9" id="KW-1185">Reference proteome</keyword>
<accession>A0ABS3Q712</accession>
<dbReference type="Pfam" id="PF02618">
    <property type="entry name" value="YceG"/>
    <property type="match status" value="1"/>
</dbReference>
<dbReference type="HAMAP" id="MF_02065">
    <property type="entry name" value="MltG"/>
    <property type="match status" value="1"/>
</dbReference>
<dbReference type="InterPro" id="IPR003770">
    <property type="entry name" value="MLTG-like"/>
</dbReference>
<evidence type="ECO:0000256" key="4">
    <source>
        <dbReference type="ARBA" id="ARBA00023136"/>
    </source>
</evidence>
<evidence type="ECO:0000313" key="8">
    <source>
        <dbReference type="EMBL" id="MBO1928145.1"/>
    </source>
</evidence>
<keyword evidence="5 7" id="KW-0456">Lyase</keyword>
<name>A0ABS3Q712_9GAMM</name>
<dbReference type="Gene3D" id="3.30.1490.480">
    <property type="entry name" value="Endolytic murein transglycosylase"/>
    <property type="match status" value="1"/>
</dbReference>
<dbReference type="PANTHER" id="PTHR30518:SF2">
    <property type="entry name" value="ENDOLYTIC MUREIN TRANSGLYCOSYLASE"/>
    <property type="match status" value="1"/>
</dbReference>
<evidence type="ECO:0000256" key="3">
    <source>
        <dbReference type="ARBA" id="ARBA00022989"/>
    </source>
</evidence>
<dbReference type="NCBIfam" id="TIGR00247">
    <property type="entry name" value="endolytic transglycosylase MltG"/>
    <property type="match status" value="1"/>
</dbReference>
<evidence type="ECO:0000313" key="9">
    <source>
        <dbReference type="Proteomes" id="UP000664835"/>
    </source>
</evidence>
<keyword evidence="7" id="KW-0997">Cell inner membrane</keyword>
<keyword evidence="2 7" id="KW-0812">Transmembrane</keyword>
<dbReference type="EMBL" id="JAGETV010000027">
    <property type="protein sequence ID" value="MBO1928145.1"/>
    <property type="molecule type" value="Genomic_DNA"/>
</dbReference>
<gene>
    <name evidence="7 8" type="primary">mltG</name>
    <name evidence="8" type="ORF">J3998_11220</name>
</gene>
<protein>
    <recommendedName>
        <fullName evidence="7">Endolytic murein transglycosylase</fullName>
        <ecNumber evidence="7">4.2.2.29</ecNumber>
    </recommendedName>
    <alternativeName>
        <fullName evidence="7">Peptidoglycan lytic transglycosylase</fullName>
    </alternativeName>
    <alternativeName>
        <fullName evidence="7">Peptidoglycan polymerization terminase</fullName>
    </alternativeName>
</protein>
<evidence type="ECO:0000256" key="1">
    <source>
        <dbReference type="ARBA" id="ARBA00022475"/>
    </source>
</evidence>
<comment type="function">
    <text evidence="7">Functions as a peptidoglycan terminase that cleaves nascent peptidoglycan strands endolytically to terminate their elongation.</text>
</comment>
<dbReference type="CDD" id="cd08010">
    <property type="entry name" value="MltG_like"/>
    <property type="match status" value="1"/>
</dbReference>
<evidence type="ECO:0000256" key="5">
    <source>
        <dbReference type="ARBA" id="ARBA00023239"/>
    </source>
</evidence>
<keyword evidence="6 7" id="KW-0961">Cell wall biogenesis/degradation</keyword>
<evidence type="ECO:0000256" key="2">
    <source>
        <dbReference type="ARBA" id="ARBA00022692"/>
    </source>
</evidence>
<keyword evidence="3 7" id="KW-1133">Transmembrane helix</keyword>
<dbReference type="Proteomes" id="UP000664835">
    <property type="component" value="Unassembled WGS sequence"/>
</dbReference>
<keyword evidence="1 7" id="KW-1003">Cell membrane</keyword>
<reference evidence="8 9" key="1">
    <citation type="submission" date="2021-03" db="EMBL/GenBank/DDBJ databases">
        <title>Thiomicrorhabdus sp.nov.,novel sulfur-oxidizing bacteria isolated from coastal sediment.</title>
        <authorList>
            <person name="Liu X."/>
        </authorList>
    </citation>
    <scope>NUCLEOTIDE SEQUENCE [LARGE SCALE GENOMIC DNA]</scope>
    <source>
        <strain evidence="8 9">6S2-11</strain>
    </source>
</reference>
<sequence length="335" mass="37576">MTVWLIVILGAAGIAWISWQSFISEPISKQSESIVFEVPKGANAKRIASLLHAQGFLPKPQLFVWYLRYQEKHHLLKAGEFEIQPSFTVDQLIDTLINGETVSYEATIIAGHTFKQTLTLLQTLPKLKQELDITDIEGLQKAFDVQGNISDKYPYANLEGQFLPETYYYHAGDSDKTVLLRAHKALLSVLEKAWQGRQKDLPLTSAEQALILASIVEKETGYAPERAEIAGVFVNRLRKNMRLQTDPTVIYGIGKDYDGNIRKRDLNSKTAYNTYQMAGLPPTPIANPSREAIEASLQPNETKALYFVAKGGGQHEFSTNLAAHNRAVRKYILNK</sequence>
<organism evidence="8 9">
    <name type="scientific">Thiomicrorhabdus marina</name>
    <dbReference type="NCBI Taxonomy" id="2818442"/>
    <lineage>
        <taxon>Bacteria</taxon>
        <taxon>Pseudomonadati</taxon>
        <taxon>Pseudomonadota</taxon>
        <taxon>Gammaproteobacteria</taxon>
        <taxon>Thiotrichales</taxon>
        <taxon>Piscirickettsiaceae</taxon>
        <taxon>Thiomicrorhabdus</taxon>
    </lineage>
</organism>
<evidence type="ECO:0000256" key="6">
    <source>
        <dbReference type="ARBA" id="ARBA00023316"/>
    </source>
</evidence>
<comment type="catalytic activity">
    <reaction evidence="7">
        <text>a peptidoglycan chain = a peptidoglycan chain with N-acetyl-1,6-anhydromuramyl-[peptide] at the reducing end + a peptidoglycan chain with N-acetylglucosamine at the non-reducing end.</text>
        <dbReference type="EC" id="4.2.2.29"/>
    </reaction>
</comment>
<keyword evidence="4 7" id="KW-0472">Membrane</keyword>
<evidence type="ECO:0000256" key="7">
    <source>
        <dbReference type="HAMAP-Rule" id="MF_02065"/>
    </source>
</evidence>
<comment type="caution">
    <text evidence="8">The sequence shown here is derived from an EMBL/GenBank/DDBJ whole genome shotgun (WGS) entry which is preliminary data.</text>
</comment>
<dbReference type="Gene3D" id="3.30.160.60">
    <property type="entry name" value="Classic Zinc Finger"/>
    <property type="match status" value="1"/>
</dbReference>
<proteinExistence type="inferred from homology"/>
<feature type="site" description="Important for catalytic activity" evidence="7">
    <location>
        <position position="219"/>
    </location>
</feature>
<dbReference type="EC" id="4.2.2.29" evidence="7"/>